<organism evidence="8 9">
    <name type="scientific">Parathalassolituus penaei</name>
    <dbReference type="NCBI Taxonomy" id="2997323"/>
    <lineage>
        <taxon>Bacteria</taxon>
        <taxon>Pseudomonadati</taxon>
        <taxon>Pseudomonadota</taxon>
        <taxon>Gammaproteobacteria</taxon>
        <taxon>Oceanospirillales</taxon>
        <taxon>Oceanospirillaceae</taxon>
        <taxon>Parathalassolituus</taxon>
    </lineage>
</organism>
<feature type="transmembrane region" description="Helical" evidence="6">
    <location>
        <begin position="12"/>
        <end position="39"/>
    </location>
</feature>
<evidence type="ECO:0000259" key="7">
    <source>
        <dbReference type="Pfam" id="PF09335"/>
    </source>
</evidence>
<dbReference type="InterPro" id="IPR051311">
    <property type="entry name" value="DedA_domain"/>
</dbReference>
<protein>
    <submittedName>
        <fullName evidence="8">DedA family protein</fullName>
    </submittedName>
</protein>
<comment type="caution">
    <text evidence="8">The sequence shown here is derived from an EMBL/GenBank/DDBJ whole genome shotgun (WGS) entry which is preliminary data.</text>
</comment>
<evidence type="ECO:0000256" key="3">
    <source>
        <dbReference type="ARBA" id="ARBA00022692"/>
    </source>
</evidence>
<keyword evidence="2" id="KW-1003">Cell membrane</keyword>
<sequence length="190" mass="21170">MLDSLLSFSDKPAWLVLVVIVSTFTLEDLAIIGAAMLAASGRMDPVLAFAATCTGMFIGDTALYIVGRWALVWPWLKKKCQHDMIRRQIDPLQEAPVHQLALIRCMPGLRTFGYIACGLAKVPGWTFILANIVSIVAWAGVLFGSAFWLGRQYAEEMHELMWWLLPVAVFLFVFGQRRARKRAEAELAAG</sequence>
<dbReference type="Pfam" id="PF09335">
    <property type="entry name" value="VTT_dom"/>
    <property type="match status" value="1"/>
</dbReference>
<dbReference type="InterPro" id="IPR032816">
    <property type="entry name" value="VTT_dom"/>
</dbReference>
<dbReference type="EMBL" id="JAPNOA010000007">
    <property type="protein sequence ID" value="MCY0963905.1"/>
    <property type="molecule type" value="Genomic_DNA"/>
</dbReference>
<keyword evidence="9" id="KW-1185">Reference proteome</keyword>
<keyword evidence="3 6" id="KW-0812">Transmembrane</keyword>
<dbReference type="GO" id="GO:0005886">
    <property type="term" value="C:plasma membrane"/>
    <property type="evidence" value="ECO:0007669"/>
    <property type="project" value="UniProtKB-SubCell"/>
</dbReference>
<feature type="transmembrane region" description="Helical" evidence="6">
    <location>
        <begin position="160"/>
        <end position="175"/>
    </location>
</feature>
<dbReference type="PANTHER" id="PTHR42709">
    <property type="entry name" value="ALKALINE PHOSPHATASE LIKE PROTEIN"/>
    <property type="match status" value="1"/>
</dbReference>
<dbReference type="Proteomes" id="UP001150830">
    <property type="component" value="Unassembled WGS sequence"/>
</dbReference>
<feature type="transmembrane region" description="Helical" evidence="6">
    <location>
        <begin position="46"/>
        <end position="66"/>
    </location>
</feature>
<evidence type="ECO:0000256" key="4">
    <source>
        <dbReference type="ARBA" id="ARBA00022989"/>
    </source>
</evidence>
<proteinExistence type="predicted"/>
<evidence type="ECO:0000313" key="8">
    <source>
        <dbReference type="EMBL" id="MCY0963905.1"/>
    </source>
</evidence>
<evidence type="ECO:0000256" key="6">
    <source>
        <dbReference type="SAM" id="Phobius"/>
    </source>
</evidence>
<gene>
    <name evidence="8" type="ORF">OUO13_01740</name>
</gene>
<evidence type="ECO:0000313" key="9">
    <source>
        <dbReference type="Proteomes" id="UP001150830"/>
    </source>
</evidence>
<name>A0A9X3IR65_9GAMM</name>
<keyword evidence="5 6" id="KW-0472">Membrane</keyword>
<dbReference type="RefSeq" id="WP_283172124.1">
    <property type="nucleotide sequence ID" value="NZ_JAPNOA010000007.1"/>
</dbReference>
<feature type="transmembrane region" description="Helical" evidence="6">
    <location>
        <begin position="127"/>
        <end position="148"/>
    </location>
</feature>
<reference evidence="8" key="1">
    <citation type="submission" date="2022-11" db="EMBL/GenBank/DDBJ databases">
        <title>Parathalassolutuus dongxingensis gen. nov., sp. nov., a novel member of family Oceanospirillaceae isolated from a coastal shrimp pond in Guangxi, China.</title>
        <authorList>
            <person name="Chen H."/>
        </authorList>
    </citation>
    <scope>NUCLEOTIDE SEQUENCE</scope>
    <source>
        <strain evidence="8">G-43</strain>
    </source>
</reference>
<feature type="domain" description="VTT" evidence="7">
    <location>
        <begin position="33"/>
        <end position="143"/>
    </location>
</feature>
<dbReference type="AlphaFoldDB" id="A0A9X3IR65"/>
<dbReference type="PANTHER" id="PTHR42709:SF6">
    <property type="entry name" value="UNDECAPRENYL PHOSPHATE TRANSPORTER A"/>
    <property type="match status" value="1"/>
</dbReference>
<keyword evidence="4 6" id="KW-1133">Transmembrane helix</keyword>
<comment type="subcellular location">
    <subcellularLocation>
        <location evidence="1">Cell membrane</location>
        <topology evidence="1">Multi-pass membrane protein</topology>
    </subcellularLocation>
</comment>
<accession>A0A9X3IR65</accession>
<evidence type="ECO:0000256" key="2">
    <source>
        <dbReference type="ARBA" id="ARBA00022475"/>
    </source>
</evidence>
<evidence type="ECO:0000256" key="5">
    <source>
        <dbReference type="ARBA" id="ARBA00023136"/>
    </source>
</evidence>
<evidence type="ECO:0000256" key="1">
    <source>
        <dbReference type="ARBA" id="ARBA00004651"/>
    </source>
</evidence>